<dbReference type="GO" id="GO:0006865">
    <property type="term" value="P:amino acid transport"/>
    <property type="evidence" value="ECO:0007669"/>
    <property type="project" value="UniProtKB-KW"/>
</dbReference>
<evidence type="ECO:0000256" key="1">
    <source>
        <dbReference type="ARBA" id="ARBA00022448"/>
    </source>
</evidence>
<reference evidence="5 6" key="1">
    <citation type="submission" date="2019-11" db="EMBL/GenBank/DDBJ databases">
        <title>Whole genome sequence of Haloferax sp. MBLA0076.</title>
        <authorList>
            <person name="Seo M.-J."/>
            <person name="Cho E.-S."/>
        </authorList>
    </citation>
    <scope>NUCLEOTIDE SEQUENCE [LARGE SCALE GENOMIC DNA]</scope>
    <source>
        <strain evidence="5 6">MBLA0076</strain>
    </source>
</reference>
<keyword evidence="3" id="KW-0029">Amino-acid transport</keyword>
<dbReference type="AlphaFoldDB" id="A0A6A8GDJ2"/>
<keyword evidence="6" id="KW-1185">Reference proteome</keyword>
<dbReference type="InterPro" id="IPR006311">
    <property type="entry name" value="TAT_signal"/>
</dbReference>
<dbReference type="PANTHER" id="PTHR30483">
    <property type="entry name" value="LEUCINE-SPECIFIC-BINDING PROTEIN"/>
    <property type="match status" value="1"/>
</dbReference>
<dbReference type="EMBL" id="WKJO01000001">
    <property type="protein sequence ID" value="MRX20856.1"/>
    <property type="molecule type" value="Genomic_DNA"/>
</dbReference>
<dbReference type="InterPro" id="IPR000709">
    <property type="entry name" value="Leu_Ile_Val-bd"/>
</dbReference>
<protein>
    <submittedName>
        <fullName evidence="5">ABC transporter substrate-binding protein</fullName>
    </submittedName>
</protein>
<dbReference type="Gene3D" id="3.40.50.2300">
    <property type="match status" value="2"/>
</dbReference>
<evidence type="ECO:0000259" key="4">
    <source>
        <dbReference type="Pfam" id="PF13458"/>
    </source>
</evidence>
<organism evidence="5 6">
    <name type="scientific">Haloferax litoreum</name>
    <dbReference type="NCBI Taxonomy" id="2666140"/>
    <lineage>
        <taxon>Archaea</taxon>
        <taxon>Methanobacteriati</taxon>
        <taxon>Methanobacteriota</taxon>
        <taxon>Stenosarchaea group</taxon>
        <taxon>Halobacteria</taxon>
        <taxon>Halobacteriales</taxon>
        <taxon>Haloferacaceae</taxon>
        <taxon>Haloferax</taxon>
    </lineage>
</organism>
<gene>
    <name evidence="5" type="ORF">GJR96_02610</name>
</gene>
<dbReference type="PRINTS" id="PR00337">
    <property type="entry name" value="LEUILEVALBP"/>
</dbReference>
<accession>A0A6A8GDJ2</accession>
<dbReference type="PROSITE" id="PS51318">
    <property type="entry name" value="TAT"/>
    <property type="match status" value="1"/>
</dbReference>
<dbReference type="InterPro" id="IPR028081">
    <property type="entry name" value="Leu-bd"/>
</dbReference>
<keyword evidence="1" id="KW-0813">Transport</keyword>
<name>A0A6A8GDJ2_9EURY</name>
<proteinExistence type="predicted"/>
<dbReference type="InterPro" id="IPR028082">
    <property type="entry name" value="Peripla_BP_I"/>
</dbReference>
<dbReference type="InterPro" id="IPR051010">
    <property type="entry name" value="BCAA_transport"/>
</dbReference>
<evidence type="ECO:0000313" key="6">
    <source>
        <dbReference type="Proteomes" id="UP000439022"/>
    </source>
</evidence>
<comment type="caution">
    <text evidence="5">The sequence shown here is derived from an EMBL/GenBank/DDBJ whole genome shotgun (WGS) entry which is preliminary data.</text>
</comment>
<dbReference type="Proteomes" id="UP000439022">
    <property type="component" value="Unassembled WGS sequence"/>
</dbReference>
<evidence type="ECO:0000256" key="3">
    <source>
        <dbReference type="ARBA" id="ARBA00022970"/>
    </source>
</evidence>
<evidence type="ECO:0000313" key="5">
    <source>
        <dbReference type="EMBL" id="MRX20856.1"/>
    </source>
</evidence>
<dbReference type="Pfam" id="PF13458">
    <property type="entry name" value="Peripla_BP_6"/>
    <property type="match status" value="1"/>
</dbReference>
<dbReference type="SUPFAM" id="SSF53822">
    <property type="entry name" value="Periplasmic binding protein-like I"/>
    <property type="match status" value="1"/>
</dbReference>
<dbReference type="PANTHER" id="PTHR30483:SF6">
    <property type="entry name" value="PERIPLASMIC BINDING PROTEIN OF ABC TRANSPORTER FOR NATURAL AMINO ACIDS"/>
    <property type="match status" value="1"/>
</dbReference>
<feature type="domain" description="Leucine-binding protein" evidence="4">
    <location>
        <begin position="60"/>
        <end position="363"/>
    </location>
</feature>
<sequence length="437" mass="45616">MSQNIASDNRRPKIICGRIFRRSVTLSYNRRGFLRAAGGAAALGSLSGCVGTLDTERAEPVRFGAILPLSGALEQVGSHGKRAVEQAVADVNEAGGILGRPVELTALDSEASPDVALDRYQTLVDEGVVGFVGGLVSDASLALAPEAAADGIMEVSPASTNPQLTDAGRKNGRKFFGRTVPSDILQAIAMAKILDSLQYADADSVSLLAVDNAFGSDLAAEIEANLDATVVSNVGYDPSADSFDGVLDEVFAGSPDAVGFVSVPGQEHGILDAYAASDYHTPWVFSAGMFGSEIPSHYEGFYSASLSSVQTKGYFRLSRRLSDIAPLAPYAANAYDALFLMATAAEHAGEASGPAIADSIQSVSGGSGHTVGVGEFDRVRSLVDAGRNVNYQGAASAVDLTDSLEPLSSYIVEHVNNGRIEQLELLQRQFFQNGGGQ</sequence>
<keyword evidence="2" id="KW-0732">Signal</keyword>
<evidence type="ECO:0000256" key="2">
    <source>
        <dbReference type="ARBA" id="ARBA00022729"/>
    </source>
</evidence>